<evidence type="ECO:0000256" key="1">
    <source>
        <dbReference type="ARBA" id="ARBA00004496"/>
    </source>
</evidence>
<evidence type="ECO:0000313" key="17">
    <source>
        <dbReference type="EMBL" id="SKA26801.1"/>
    </source>
</evidence>
<dbReference type="Gene3D" id="3.30.2060.10">
    <property type="entry name" value="Penicillin-binding protein 1b domain"/>
    <property type="match status" value="1"/>
</dbReference>
<evidence type="ECO:0000259" key="16">
    <source>
        <dbReference type="PROSITE" id="PS51194"/>
    </source>
</evidence>
<keyword evidence="3 13" id="KW-0547">Nucleotide-binding</keyword>
<dbReference type="OrthoDB" id="9804325at2"/>
<comment type="function">
    <text evidence="13">Couples transcription and DNA repair by recognizing RNA polymerase (RNAP) stalled at DNA lesions. Mediates ATP-dependent release of RNAP and its truncated transcript from the DNA, and recruitment of nucleotide excision repair machinery to the damaged site.</text>
</comment>
<evidence type="ECO:0000259" key="15">
    <source>
        <dbReference type="PROSITE" id="PS51192"/>
    </source>
</evidence>
<dbReference type="InterPro" id="IPR001650">
    <property type="entry name" value="Helicase_C-like"/>
</dbReference>
<feature type="domain" description="Helicase C-terminal" evidence="16">
    <location>
        <begin position="828"/>
        <end position="982"/>
    </location>
</feature>
<dbReference type="Gene3D" id="2.40.10.170">
    <property type="match status" value="1"/>
</dbReference>
<feature type="coiled-coil region" evidence="14">
    <location>
        <begin position="234"/>
        <end position="261"/>
    </location>
</feature>
<dbReference type="InterPro" id="IPR041471">
    <property type="entry name" value="UvrB_inter"/>
</dbReference>
<dbReference type="RefSeq" id="WP_078666606.1">
    <property type="nucleotide sequence ID" value="NZ_FUXM01000054.1"/>
</dbReference>
<reference evidence="18" key="1">
    <citation type="submission" date="2017-02" db="EMBL/GenBank/DDBJ databases">
        <authorList>
            <person name="Varghese N."/>
            <person name="Submissions S."/>
        </authorList>
    </citation>
    <scope>NUCLEOTIDE SEQUENCE [LARGE SCALE GENOMIC DNA]</scope>
    <source>
        <strain evidence="18">DSM 16521</strain>
    </source>
</reference>
<evidence type="ECO:0000256" key="12">
    <source>
        <dbReference type="ARBA" id="ARBA00070128"/>
    </source>
</evidence>
<dbReference type="SMART" id="SM00487">
    <property type="entry name" value="DEXDc"/>
    <property type="match status" value="1"/>
</dbReference>
<gene>
    <name evidence="13" type="primary">mfd</name>
    <name evidence="17" type="ORF">SAMN02745885_02648</name>
</gene>
<dbReference type="Pfam" id="PF02559">
    <property type="entry name" value="CarD_TRCF_RID"/>
    <property type="match status" value="1"/>
</dbReference>
<dbReference type="SMART" id="SM00490">
    <property type="entry name" value="HELICc"/>
    <property type="match status" value="1"/>
</dbReference>
<dbReference type="PANTHER" id="PTHR47964:SF1">
    <property type="entry name" value="ATP-DEPENDENT DNA HELICASE HOMOLOG RECG, CHLOROPLASTIC"/>
    <property type="match status" value="1"/>
</dbReference>
<accession>A0A1T4SG78</accession>
<dbReference type="CDD" id="cd17991">
    <property type="entry name" value="DEXHc_TRCF"/>
    <property type="match status" value="1"/>
</dbReference>
<dbReference type="InterPro" id="IPR036101">
    <property type="entry name" value="CarD-like/TRCF_RID_sf"/>
</dbReference>
<dbReference type="SMART" id="SM00982">
    <property type="entry name" value="TRCF"/>
    <property type="match status" value="1"/>
</dbReference>
<dbReference type="GO" id="GO:0005737">
    <property type="term" value="C:cytoplasm"/>
    <property type="evidence" value="ECO:0007669"/>
    <property type="project" value="UniProtKB-SubCell"/>
</dbReference>
<dbReference type="InterPro" id="IPR047112">
    <property type="entry name" value="RecG/Mfd"/>
</dbReference>
<dbReference type="Pfam" id="PF00271">
    <property type="entry name" value="Helicase_C"/>
    <property type="match status" value="1"/>
</dbReference>
<dbReference type="GO" id="GO:0000716">
    <property type="term" value="P:transcription-coupled nucleotide-excision repair, DNA damage recognition"/>
    <property type="evidence" value="ECO:0007669"/>
    <property type="project" value="UniProtKB-UniRule"/>
</dbReference>
<dbReference type="PROSITE" id="PS51192">
    <property type="entry name" value="HELICASE_ATP_BIND_1"/>
    <property type="match status" value="1"/>
</dbReference>
<keyword evidence="8 13" id="KW-0238">DNA-binding</keyword>
<dbReference type="GO" id="GO:0003684">
    <property type="term" value="F:damaged DNA binding"/>
    <property type="evidence" value="ECO:0007669"/>
    <property type="project" value="InterPro"/>
</dbReference>
<comment type="subcellular location">
    <subcellularLocation>
        <location evidence="1 13">Cytoplasm</location>
    </subcellularLocation>
</comment>
<proteinExistence type="inferred from homology"/>
<sequence>MTRGLVGPLLQAKELQDLWRDLGVKKKTALVYGVSGAVSASLLAAWYRLRQQPLLAIVRDLADAKRLCDDLSTFLPEEEILLYPAQELLPWDIEASSRELLTARLKVLGALARGRTSLIVAPVAALSRAVTPPEQFKNYLVTLNKGQEIEPTALAAQLLQMGYERVSQVEVAGQFSWRGGIVDIFPASASEPVRLEFFDVEIDSLRLFDPVSQRSLREIEQAEILPARDYFATAADWQQAARVLEKEYQNLRKKLIGLQQREAVGRLDQKLKDLLSRLKEGLIPAGLDAFAAYVMPEKATLLDYLPTGALIAVEDPNRVREKALAWDDERGETFASWLERGMALPGQEALYFSWEDIWRQLTGRPLLGLALLPREQTGWRPELLLNLNSRTAPLYQGNLEELTRDLKNYKRQGYAVALLTTHTQRSQQLLDLLKEAEIEAVYLGRLQQEFRTGNIVITRGELSAGFEFPQSKILILTERELFGQSKKGRKAREIKPAGGQKISAFTDLKIGDYVVHVNHGIGVYEGVEQLSVGGITRDYLVVSYAGADRLYIPTEQISLLQKYIGTDGQKPRISKLGGQEWQKAKAKARSAVKEMAEELIKLYAAREALKGFAFSPDTVWQQEFEQAFPYEETPDQLQAIAEIKADMERPRPMDRLLCGDVGYGKTEVALRAAFKAVMDNKQVAILVPTTILAQQHYNTCLERFQGFPVSIDLLSRFRSAREQKATLKKLASGQVDIIIGTHRLLQDDVKFRDLGLLIVDEEQRFGVAHKEKLKQLKQTVDVLTLSATPIPRTLHMALAGVRDMSLLETPPEERYPVQTFVVEFNPLMIRDAILRELARGGQVYFVHNRIEDMDRIFAFLTQLVPEARIAIGHGQMREDELEKVMLDFFNQEYDVLLCTTIIETGLDIPNVNTIIIDNADTMGLAQLYQLRGRVGRSNRMAYAYLTYRKDKVLTEIAEKRLQTLREFTELGSGFKIAMRDLEIRGAGNLLGPEQHGHIMAIGFDLYTQMLEEAIRELKGEIKEEPLETTVEIAIDAYLPADYIEDGAVKMEIYRKIMLCRTEEQLLDLSDELVDRFGDPPLPVVNLLTIARIKILGQEAGITYIGKQQEHLIIKLAPDAPLEPVKILRLPGKIRGLNIVGGAEPVIRVPWSKRDPGLNWVEKIIREIKYCGIGSENLV</sequence>
<dbReference type="SUPFAM" id="SSF52540">
    <property type="entry name" value="P-loop containing nucleoside triphosphate hydrolases"/>
    <property type="match status" value="4"/>
</dbReference>
<dbReference type="Gene3D" id="3.40.50.11180">
    <property type="match status" value="1"/>
</dbReference>
<name>A0A1T4SG78_9FIRM</name>
<evidence type="ECO:0000256" key="10">
    <source>
        <dbReference type="ARBA" id="ARBA00061104"/>
    </source>
</evidence>
<dbReference type="InterPro" id="IPR005118">
    <property type="entry name" value="TRCF_C"/>
</dbReference>
<dbReference type="PROSITE" id="PS51194">
    <property type="entry name" value="HELICASE_CTER"/>
    <property type="match status" value="1"/>
</dbReference>
<evidence type="ECO:0000256" key="2">
    <source>
        <dbReference type="ARBA" id="ARBA00022490"/>
    </source>
</evidence>
<evidence type="ECO:0000256" key="7">
    <source>
        <dbReference type="ARBA" id="ARBA00022840"/>
    </source>
</evidence>
<dbReference type="GO" id="GO:0006355">
    <property type="term" value="P:regulation of DNA-templated transcription"/>
    <property type="evidence" value="ECO:0007669"/>
    <property type="project" value="UniProtKB-UniRule"/>
</dbReference>
<dbReference type="Pfam" id="PF21132">
    <property type="entry name" value="MFD_D3"/>
    <property type="match status" value="1"/>
</dbReference>
<evidence type="ECO:0000256" key="11">
    <source>
        <dbReference type="ARBA" id="ARBA00061399"/>
    </source>
</evidence>
<evidence type="ECO:0000256" key="6">
    <source>
        <dbReference type="ARBA" id="ARBA00022806"/>
    </source>
</evidence>
<dbReference type="InterPro" id="IPR004576">
    <property type="entry name" value="Mfd"/>
</dbReference>
<dbReference type="NCBIfam" id="TIGR00580">
    <property type="entry name" value="mfd"/>
    <property type="match status" value="1"/>
</dbReference>
<evidence type="ECO:0000256" key="13">
    <source>
        <dbReference type="HAMAP-Rule" id="MF_00969"/>
    </source>
</evidence>
<dbReference type="EMBL" id="FUXM01000054">
    <property type="protein sequence ID" value="SKA26801.1"/>
    <property type="molecule type" value="Genomic_DNA"/>
</dbReference>
<evidence type="ECO:0000256" key="5">
    <source>
        <dbReference type="ARBA" id="ARBA00022801"/>
    </source>
</evidence>
<dbReference type="PANTHER" id="PTHR47964">
    <property type="entry name" value="ATP-DEPENDENT DNA HELICASE HOMOLOG RECG, CHLOROPLASTIC"/>
    <property type="match status" value="1"/>
</dbReference>
<dbReference type="InterPro" id="IPR048635">
    <property type="entry name" value="MFD_D3"/>
</dbReference>
<organism evidence="17 18">
    <name type="scientific">Carboxydocella sporoproducens DSM 16521</name>
    <dbReference type="NCBI Taxonomy" id="1121270"/>
    <lineage>
        <taxon>Bacteria</taxon>
        <taxon>Bacillati</taxon>
        <taxon>Bacillota</taxon>
        <taxon>Clostridia</taxon>
        <taxon>Eubacteriales</taxon>
        <taxon>Clostridiales Family XVI. Incertae Sedis</taxon>
        <taxon>Carboxydocella</taxon>
    </lineage>
</organism>
<dbReference type="Gene3D" id="3.40.50.11140">
    <property type="match status" value="1"/>
</dbReference>
<evidence type="ECO:0000256" key="4">
    <source>
        <dbReference type="ARBA" id="ARBA00022763"/>
    </source>
</evidence>
<dbReference type="AlphaFoldDB" id="A0A1T4SG78"/>
<dbReference type="Pfam" id="PF03461">
    <property type="entry name" value="TRCF"/>
    <property type="match status" value="1"/>
</dbReference>
<keyword evidence="9 13" id="KW-0234">DNA repair</keyword>
<dbReference type="SUPFAM" id="SSF141259">
    <property type="entry name" value="CarD-like"/>
    <property type="match status" value="1"/>
</dbReference>
<dbReference type="InterPro" id="IPR011545">
    <property type="entry name" value="DEAD/DEAH_box_helicase_dom"/>
</dbReference>
<dbReference type="Proteomes" id="UP000189933">
    <property type="component" value="Unassembled WGS sequence"/>
</dbReference>
<dbReference type="CDD" id="cd18810">
    <property type="entry name" value="SF2_C_TRCF"/>
    <property type="match status" value="1"/>
</dbReference>
<comment type="similarity">
    <text evidence="11 13">In the C-terminal section; belongs to the helicase family. RecG subfamily.</text>
</comment>
<feature type="coiled-coil region" evidence="14">
    <location>
        <begin position="392"/>
        <end position="439"/>
    </location>
</feature>
<dbReference type="InterPro" id="IPR014001">
    <property type="entry name" value="Helicase_ATP-bd"/>
</dbReference>
<dbReference type="EC" id="3.6.4.-" evidence="13"/>
<evidence type="ECO:0000256" key="14">
    <source>
        <dbReference type="SAM" id="Coils"/>
    </source>
</evidence>
<dbReference type="FunFam" id="3.40.50.300:FF:000546">
    <property type="entry name" value="Transcription-repair-coupling factor"/>
    <property type="match status" value="1"/>
</dbReference>
<comment type="similarity">
    <text evidence="10 13">In the N-terminal section; belongs to the UvrB family.</text>
</comment>
<dbReference type="SMART" id="SM01058">
    <property type="entry name" value="CarD_TRCF"/>
    <property type="match status" value="1"/>
</dbReference>
<keyword evidence="14" id="KW-0175">Coiled coil</keyword>
<keyword evidence="4 13" id="KW-0227">DNA damage</keyword>
<dbReference type="HAMAP" id="MF_00969">
    <property type="entry name" value="TRCF"/>
    <property type="match status" value="1"/>
</dbReference>
<dbReference type="GO" id="GO:0003678">
    <property type="term" value="F:DNA helicase activity"/>
    <property type="evidence" value="ECO:0007669"/>
    <property type="project" value="TreeGrafter"/>
</dbReference>
<evidence type="ECO:0000313" key="18">
    <source>
        <dbReference type="Proteomes" id="UP000189933"/>
    </source>
</evidence>
<keyword evidence="5 13" id="KW-0378">Hydrolase</keyword>
<dbReference type="Gene3D" id="3.40.50.300">
    <property type="entry name" value="P-loop containing nucleotide triphosphate hydrolases"/>
    <property type="match status" value="2"/>
</dbReference>
<keyword evidence="18" id="KW-1185">Reference proteome</keyword>
<dbReference type="SUPFAM" id="SSF143517">
    <property type="entry name" value="TRCF domain-like"/>
    <property type="match status" value="1"/>
</dbReference>
<dbReference type="GO" id="GO:0005524">
    <property type="term" value="F:ATP binding"/>
    <property type="evidence" value="ECO:0007669"/>
    <property type="project" value="UniProtKB-UniRule"/>
</dbReference>
<keyword evidence="2 13" id="KW-0963">Cytoplasm</keyword>
<evidence type="ECO:0000256" key="8">
    <source>
        <dbReference type="ARBA" id="ARBA00023125"/>
    </source>
</evidence>
<dbReference type="Pfam" id="PF17757">
    <property type="entry name" value="UvrB_inter"/>
    <property type="match status" value="1"/>
</dbReference>
<dbReference type="InterPro" id="IPR037235">
    <property type="entry name" value="TRCF-like_C_D7"/>
</dbReference>
<dbReference type="Pfam" id="PF00270">
    <property type="entry name" value="DEAD"/>
    <property type="match status" value="1"/>
</dbReference>
<keyword evidence="6" id="KW-0347">Helicase</keyword>
<keyword evidence="7 13" id="KW-0067">ATP-binding</keyword>
<dbReference type="GO" id="GO:0016787">
    <property type="term" value="F:hydrolase activity"/>
    <property type="evidence" value="ECO:0007669"/>
    <property type="project" value="UniProtKB-KW"/>
</dbReference>
<dbReference type="InterPro" id="IPR003711">
    <property type="entry name" value="CarD-like/TRCF_RID"/>
</dbReference>
<evidence type="ECO:0000256" key="3">
    <source>
        <dbReference type="ARBA" id="ARBA00022741"/>
    </source>
</evidence>
<feature type="domain" description="Helicase ATP-binding" evidence="15">
    <location>
        <begin position="646"/>
        <end position="807"/>
    </location>
</feature>
<dbReference type="InterPro" id="IPR027417">
    <property type="entry name" value="P-loop_NTPase"/>
</dbReference>
<protein>
    <recommendedName>
        <fullName evidence="12 13">Transcription-repair-coupling factor</fullName>
        <shortName evidence="13">TRCF</shortName>
        <ecNumber evidence="13">3.6.4.-</ecNumber>
    </recommendedName>
</protein>
<dbReference type="Gene3D" id="3.90.1150.50">
    <property type="entry name" value="Transcription-repair-coupling factor, D7 domain"/>
    <property type="match status" value="1"/>
</dbReference>
<evidence type="ECO:0000256" key="9">
    <source>
        <dbReference type="ARBA" id="ARBA00023204"/>
    </source>
</evidence>